<dbReference type="EMBL" id="CP006664">
    <property type="protein sequence ID" value="AIJ10279.1"/>
    <property type="molecule type" value="Genomic_DNA"/>
</dbReference>
<dbReference type="Proteomes" id="UP000028681">
    <property type="component" value="Chromosome"/>
</dbReference>
<evidence type="ECO:0000256" key="1">
    <source>
        <dbReference type="SAM" id="Phobius"/>
    </source>
</evidence>
<protein>
    <submittedName>
        <fullName evidence="2">Uncharacterized protein</fullName>
    </submittedName>
</protein>
<accession>A0A076LXZ5</accession>
<name>A0A076LXZ5_9GAMM</name>
<proteinExistence type="predicted"/>
<evidence type="ECO:0000313" key="2">
    <source>
        <dbReference type="EMBL" id="AIJ10279.1"/>
    </source>
</evidence>
<keyword evidence="1" id="KW-1133">Transmembrane helix</keyword>
<dbReference type="HOGENOM" id="CLU_2395064_0_0_6"/>
<gene>
    <name evidence="2" type="ORF">ETEE_3869</name>
</gene>
<feature type="transmembrane region" description="Helical" evidence="1">
    <location>
        <begin position="42"/>
        <end position="67"/>
    </location>
</feature>
<dbReference type="KEGG" id="ete:ETEE_3869"/>
<keyword evidence="1" id="KW-0812">Transmembrane</keyword>
<evidence type="ECO:0000313" key="3">
    <source>
        <dbReference type="Proteomes" id="UP000028681"/>
    </source>
</evidence>
<organism evidence="2 3">
    <name type="scientific">Edwardsiella anguillarum ET080813</name>
    <dbReference type="NCBI Taxonomy" id="667120"/>
    <lineage>
        <taxon>Bacteria</taxon>
        <taxon>Pseudomonadati</taxon>
        <taxon>Pseudomonadota</taxon>
        <taxon>Gammaproteobacteria</taxon>
        <taxon>Enterobacterales</taxon>
        <taxon>Hafniaceae</taxon>
        <taxon>Edwardsiella</taxon>
    </lineage>
</organism>
<dbReference type="AlphaFoldDB" id="A0A076LXZ5"/>
<reference evidence="2 3" key="1">
    <citation type="journal article" date="2012" name="PLoS ONE">
        <title>Edwardsiella comparative phylogenomics reveal the new intra/inter-species taxonomic relationships, virulence evolution and niche adaptation mechanisms.</title>
        <authorList>
            <person name="Yang M."/>
            <person name="Lv Y."/>
            <person name="Xiao J."/>
            <person name="Wu H."/>
            <person name="Zheng H."/>
            <person name="Liu Q."/>
            <person name="Zhang Y."/>
            <person name="Wang Q."/>
        </authorList>
    </citation>
    <scope>NUCLEOTIDE SEQUENCE [LARGE SCALE GENOMIC DNA]</scope>
    <source>
        <strain evidence="3">080813</strain>
    </source>
</reference>
<sequence length="93" mass="10702">MTLRMFFARPPDAQHFVIHYALYALCLDGEVEFLAITQNVNVIPIVVVYLNLIIVTAFYFYCVLNIFKLTLRVGFFFIRIPYKSSSSSVVVSL</sequence>
<keyword evidence="1" id="KW-0472">Membrane</keyword>